<dbReference type="InterPro" id="IPR041082">
    <property type="entry name" value="Suv3_C_1"/>
</dbReference>
<evidence type="ECO:0000256" key="11">
    <source>
        <dbReference type="ARBA" id="ARBA00047984"/>
    </source>
</evidence>
<dbReference type="EC" id="3.6.4.13" evidence="4"/>
<dbReference type="Pfam" id="PF12513">
    <property type="entry name" value="SUV3_C"/>
    <property type="match status" value="1"/>
</dbReference>
<comment type="cofactor">
    <cofactor evidence="2">
        <name>Mg(2+)</name>
        <dbReference type="ChEBI" id="CHEBI:18420"/>
    </cofactor>
</comment>
<dbReference type="GO" id="GO:0004386">
    <property type="term" value="F:helicase activity"/>
    <property type="evidence" value="ECO:0007669"/>
    <property type="project" value="UniProtKB-KW"/>
</dbReference>
<dbReference type="InterPro" id="IPR001650">
    <property type="entry name" value="Helicase_C-like"/>
</dbReference>
<evidence type="ECO:0000256" key="7">
    <source>
        <dbReference type="ARBA" id="ARBA00022806"/>
    </source>
</evidence>
<dbReference type="RefSeq" id="XP_066632817.1">
    <property type="nucleotide sequence ID" value="XM_066776975.1"/>
</dbReference>
<dbReference type="CDD" id="cd17913">
    <property type="entry name" value="DEXQc_Suv3"/>
    <property type="match status" value="1"/>
</dbReference>
<dbReference type="InterPro" id="IPR044774">
    <property type="entry name" value="Suv3_DEXQc"/>
</dbReference>
<feature type="region of interest" description="Disordered" evidence="12">
    <location>
        <begin position="1"/>
        <end position="21"/>
    </location>
</feature>
<feature type="compositionally biased region" description="Basic and acidic residues" evidence="12">
    <location>
        <begin position="756"/>
        <end position="774"/>
    </location>
</feature>
<dbReference type="Pfam" id="PF22527">
    <property type="entry name" value="DEXQc_Suv3"/>
    <property type="match status" value="1"/>
</dbReference>
<proteinExistence type="predicted"/>
<evidence type="ECO:0000256" key="10">
    <source>
        <dbReference type="ARBA" id="ARBA00023128"/>
    </source>
</evidence>
<dbReference type="PANTHER" id="PTHR12131:SF1">
    <property type="entry name" value="ATP-DEPENDENT RNA HELICASE SUPV3L1, MITOCHONDRIAL-RELATED"/>
    <property type="match status" value="1"/>
</dbReference>
<dbReference type="InterPro" id="IPR055206">
    <property type="entry name" value="DEXQc_SUV3"/>
</dbReference>
<dbReference type="InterPro" id="IPR022192">
    <property type="entry name" value="SUV3_C"/>
</dbReference>
<evidence type="ECO:0000256" key="9">
    <source>
        <dbReference type="ARBA" id="ARBA00022946"/>
    </source>
</evidence>
<dbReference type="CDD" id="cd18805">
    <property type="entry name" value="SF2_C_suv3"/>
    <property type="match status" value="1"/>
</dbReference>
<dbReference type="EMBL" id="JAJVCZ030000005">
    <property type="protein sequence ID" value="KAL0259788.1"/>
    <property type="molecule type" value="Genomic_DNA"/>
</dbReference>
<keyword evidence="7 14" id="KW-0347">Helicase</keyword>
<dbReference type="InterPro" id="IPR050699">
    <property type="entry name" value="RNA-DNA_Helicase"/>
</dbReference>
<organism evidence="14 15">
    <name type="scientific">Diplodia seriata</name>
    <dbReference type="NCBI Taxonomy" id="420778"/>
    <lineage>
        <taxon>Eukaryota</taxon>
        <taxon>Fungi</taxon>
        <taxon>Dikarya</taxon>
        <taxon>Ascomycota</taxon>
        <taxon>Pezizomycotina</taxon>
        <taxon>Dothideomycetes</taxon>
        <taxon>Dothideomycetes incertae sedis</taxon>
        <taxon>Botryosphaeriales</taxon>
        <taxon>Botryosphaeriaceae</taxon>
        <taxon>Diplodia</taxon>
    </lineage>
</organism>
<keyword evidence="10" id="KW-0496">Mitochondrion</keyword>
<name>A0ABR3CGN1_9PEZI</name>
<evidence type="ECO:0000313" key="14">
    <source>
        <dbReference type="EMBL" id="KAL0259788.1"/>
    </source>
</evidence>
<evidence type="ECO:0000313" key="15">
    <source>
        <dbReference type="Proteomes" id="UP001430584"/>
    </source>
</evidence>
<dbReference type="InterPro" id="IPR027417">
    <property type="entry name" value="P-loop_NTPase"/>
</dbReference>
<feature type="region of interest" description="Disordered" evidence="12">
    <location>
        <begin position="681"/>
        <end position="717"/>
    </location>
</feature>
<keyword evidence="9" id="KW-0809">Transit peptide</keyword>
<evidence type="ECO:0000259" key="13">
    <source>
        <dbReference type="PROSITE" id="PS51194"/>
    </source>
</evidence>
<comment type="caution">
    <text evidence="14">The sequence shown here is derived from an EMBL/GenBank/DDBJ whole genome shotgun (WGS) entry which is preliminary data.</text>
</comment>
<comment type="subcellular location">
    <subcellularLocation>
        <location evidence="3">Mitochondrion</location>
    </subcellularLocation>
</comment>
<dbReference type="SUPFAM" id="SSF52540">
    <property type="entry name" value="P-loop containing nucleoside triphosphate hydrolases"/>
    <property type="match status" value="1"/>
</dbReference>
<comment type="cofactor">
    <cofactor evidence="1">
        <name>Mn(2+)</name>
        <dbReference type="ChEBI" id="CHEBI:29035"/>
    </cofactor>
</comment>
<accession>A0ABR3CGN1</accession>
<feature type="compositionally biased region" description="Basic and acidic residues" evidence="12">
    <location>
        <begin position="431"/>
        <end position="440"/>
    </location>
</feature>
<dbReference type="GeneID" id="92009613"/>
<evidence type="ECO:0000256" key="5">
    <source>
        <dbReference type="ARBA" id="ARBA00022741"/>
    </source>
</evidence>
<dbReference type="Gene3D" id="1.20.58.1080">
    <property type="match status" value="1"/>
</dbReference>
<sequence>MAHCPCQDPRDVLAPPPEDRERTPVGAIIRRAIAALPSVRSAVAESPALEHMGVRRDELTRHWKSFDAKLRAGFLKVERNVESQDEEMAKLSLILKKAWVERGPVGMQFQLQNAFLGHIASSKSFSKDDYQNQKALADLRYPAEWYPATRRVQRKIILHVGPTNSGKTYHALKRLEEAGSGVYAGPLRLLAHEVYTRMVAKGIPSALITGEERRNSVAAHGMSKRTAQHFACTVEMIPLNQQMDVCVIDEIQMIGDLERGWAWTQAVLGVQAKELHLCGEARTVPLIRELAASMGDEVQVNNYNRLTPLDMDNDHVGFDFKDLRKGDCIVAFSVMEIHALRKQITTQTGKKVAIVYGSLPPETRAQQARLFNEPDSGYDVLVASDAIGMGLNLSIKRIIFAAVTKFNGFEKVSIPVPHLKQIAGRAGRYKSAHDANKEAEQTLENSNTTDVAATTPDGVTPEEIPDRFEFAEPPPGGGLVSTLNRSDMQTVQRALISEPEPIKTAGLFPPDPIIERFANYFPPGTPFSYILLRLHDICNINPRFHMCVLKDQLNVADTIQPIEGLSVLDKITLCAAPANARSTGNVLYNMAKCVADQKNGDLLDIEGFNWDLLDRPITADRELLRELEQLHKSIVLYLWLSYRFSGVFGTRALAFHAKSLIETAIEATLDELSKSKSVMNRIRKKKTTAGARRIDVGQGPESTKTPSMEQQMSAGSRYEQADILDGADDNQGVEPVEVTREAVLQHVADEDGTSAESKKEGRHAELDVDSRSSLKEGQANI</sequence>
<dbReference type="Pfam" id="PF00271">
    <property type="entry name" value="Helicase_C"/>
    <property type="match status" value="1"/>
</dbReference>
<evidence type="ECO:0000256" key="3">
    <source>
        <dbReference type="ARBA" id="ARBA00004173"/>
    </source>
</evidence>
<feature type="region of interest" description="Disordered" evidence="12">
    <location>
        <begin position="430"/>
        <end position="476"/>
    </location>
</feature>
<keyword evidence="8" id="KW-0067">ATP-binding</keyword>
<dbReference type="SMART" id="SM00490">
    <property type="entry name" value="HELICc"/>
    <property type="match status" value="1"/>
</dbReference>
<feature type="domain" description="Helicase C-terminal" evidence="13">
    <location>
        <begin position="312"/>
        <end position="463"/>
    </location>
</feature>
<gene>
    <name evidence="14" type="primary">SUV3</name>
    <name evidence="14" type="ORF">SLS55_005528</name>
</gene>
<feature type="compositionally biased region" description="Polar residues" evidence="12">
    <location>
        <begin position="442"/>
        <end position="452"/>
    </location>
</feature>
<dbReference type="Gene3D" id="3.40.50.300">
    <property type="entry name" value="P-loop containing nucleotide triphosphate hydrolases"/>
    <property type="match status" value="2"/>
</dbReference>
<protein>
    <recommendedName>
        <fullName evidence="4">RNA helicase</fullName>
        <ecNumber evidence="4">3.6.4.13</ecNumber>
    </recommendedName>
</protein>
<keyword evidence="15" id="KW-1185">Reference proteome</keyword>
<feature type="region of interest" description="Disordered" evidence="12">
    <location>
        <begin position="746"/>
        <end position="781"/>
    </location>
</feature>
<dbReference type="Pfam" id="PF18147">
    <property type="entry name" value="Suv3_C_1"/>
    <property type="match status" value="1"/>
</dbReference>
<keyword evidence="5" id="KW-0547">Nucleotide-binding</keyword>
<reference evidence="14 15" key="1">
    <citation type="submission" date="2024-02" db="EMBL/GenBank/DDBJ databases">
        <title>De novo assembly and annotation of 12 fungi associated with fruit tree decline syndrome in Ontario, Canada.</title>
        <authorList>
            <person name="Sulman M."/>
            <person name="Ellouze W."/>
            <person name="Ilyukhin E."/>
        </authorList>
    </citation>
    <scope>NUCLEOTIDE SEQUENCE [LARGE SCALE GENOMIC DNA]</scope>
    <source>
        <strain evidence="14 15">FDS-637</strain>
    </source>
</reference>
<evidence type="ECO:0000256" key="8">
    <source>
        <dbReference type="ARBA" id="ARBA00022840"/>
    </source>
</evidence>
<keyword evidence="6" id="KW-0378">Hydrolase</keyword>
<evidence type="ECO:0000256" key="2">
    <source>
        <dbReference type="ARBA" id="ARBA00001946"/>
    </source>
</evidence>
<dbReference type="Proteomes" id="UP001430584">
    <property type="component" value="Unassembled WGS sequence"/>
</dbReference>
<evidence type="ECO:0000256" key="12">
    <source>
        <dbReference type="SAM" id="MobiDB-lite"/>
    </source>
</evidence>
<comment type="catalytic activity">
    <reaction evidence="11">
        <text>ATP + H2O = ADP + phosphate + H(+)</text>
        <dbReference type="Rhea" id="RHEA:13065"/>
        <dbReference type="ChEBI" id="CHEBI:15377"/>
        <dbReference type="ChEBI" id="CHEBI:15378"/>
        <dbReference type="ChEBI" id="CHEBI:30616"/>
        <dbReference type="ChEBI" id="CHEBI:43474"/>
        <dbReference type="ChEBI" id="CHEBI:456216"/>
        <dbReference type="EC" id="3.6.4.13"/>
    </reaction>
</comment>
<dbReference type="PANTHER" id="PTHR12131">
    <property type="entry name" value="ATP-DEPENDENT RNA AND DNA HELICASE"/>
    <property type="match status" value="1"/>
</dbReference>
<feature type="compositionally biased region" description="Polar residues" evidence="12">
    <location>
        <begin position="700"/>
        <end position="714"/>
    </location>
</feature>
<dbReference type="PROSITE" id="PS51194">
    <property type="entry name" value="HELICASE_CTER"/>
    <property type="match status" value="1"/>
</dbReference>
<evidence type="ECO:0000256" key="1">
    <source>
        <dbReference type="ARBA" id="ARBA00001936"/>
    </source>
</evidence>
<evidence type="ECO:0000256" key="6">
    <source>
        <dbReference type="ARBA" id="ARBA00022801"/>
    </source>
</evidence>
<evidence type="ECO:0000256" key="4">
    <source>
        <dbReference type="ARBA" id="ARBA00012552"/>
    </source>
</evidence>